<evidence type="ECO:0000256" key="1">
    <source>
        <dbReference type="SAM" id="SignalP"/>
    </source>
</evidence>
<name>A0A3N2CU43_9ACTN</name>
<comment type="caution">
    <text evidence="2">The sequence shown here is derived from an EMBL/GenBank/DDBJ whole genome shotgun (WGS) entry which is preliminary data.</text>
</comment>
<proteinExistence type="predicted"/>
<accession>A0A3N2CU43</accession>
<keyword evidence="3" id="KW-1185">Reference proteome</keyword>
<reference evidence="2 3" key="1">
    <citation type="submission" date="2018-11" db="EMBL/GenBank/DDBJ databases">
        <title>Sequencing the genomes of 1000 actinobacteria strains.</title>
        <authorList>
            <person name="Klenk H.-P."/>
        </authorList>
    </citation>
    <scope>NUCLEOTIDE SEQUENCE [LARGE SCALE GENOMIC DNA]</scope>
    <source>
        <strain evidence="2 3">DSM 12652</strain>
    </source>
</reference>
<gene>
    <name evidence="2" type="ORF">EDD33_1913</name>
</gene>
<evidence type="ECO:0000313" key="2">
    <source>
        <dbReference type="EMBL" id="ROR91053.1"/>
    </source>
</evidence>
<keyword evidence="1" id="KW-0732">Signal</keyword>
<evidence type="ECO:0000313" key="3">
    <source>
        <dbReference type="Proteomes" id="UP000281738"/>
    </source>
</evidence>
<organism evidence="2 3">
    <name type="scientific">Nocardioides aurantiacus</name>
    <dbReference type="NCBI Taxonomy" id="86796"/>
    <lineage>
        <taxon>Bacteria</taxon>
        <taxon>Bacillati</taxon>
        <taxon>Actinomycetota</taxon>
        <taxon>Actinomycetes</taxon>
        <taxon>Propionibacteriales</taxon>
        <taxon>Nocardioidaceae</taxon>
        <taxon>Nocardioides</taxon>
    </lineage>
</organism>
<dbReference type="EMBL" id="RKHO01000001">
    <property type="protein sequence ID" value="ROR91053.1"/>
    <property type="molecule type" value="Genomic_DNA"/>
</dbReference>
<dbReference type="PROSITE" id="PS51257">
    <property type="entry name" value="PROKAR_LIPOPROTEIN"/>
    <property type="match status" value="1"/>
</dbReference>
<dbReference type="AlphaFoldDB" id="A0A3N2CU43"/>
<sequence length="106" mass="11398">MFKGPRLRVCLAVCGAIMFAGCGSESVSLEDETTYLKAIRTDVPSSEAYDDSDLVEMGEKVCADMATGPGVRLLKVEYADITADDREKLAYFALTEGCPEWSGSGD</sequence>
<dbReference type="Proteomes" id="UP000281738">
    <property type="component" value="Unassembled WGS sequence"/>
</dbReference>
<dbReference type="RefSeq" id="WP_148077024.1">
    <property type="nucleotide sequence ID" value="NZ_RKHO01000001.1"/>
</dbReference>
<feature type="chain" id="PRO_5039011250" description="DUF732 domain-containing protein" evidence="1">
    <location>
        <begin position="21"/>
        <end position="106"/>
    </location>
</feature>
<protein>
    <recommendedName>
        <fullName evidence="4">DUF732 domain-containing protein</fullName>
    </recommendedName>
</protein>
<evidence type="ECO:0008006" key="4">
    <source>
        <dbReference type="Google" id="ProtNLM"/>
    </source>
</evidence>
<feature type="signal peptide" evidence="1">
    <location>
        <begin position="1"/>
        <end position="20"/>
    </location>
</feature>